<dbReference type="NCBIfam" id="TIGR01009">
    <property type="entry name" value="rpsC_bact"/>
    <property type="match status" value="1"/>
</dbReference>
<organism evidence="7">
    <name type="scientific">marine sediment metagenome</name>
    <dbReference type="NCBI Taxonomy" id="412755"/>
    <lineage>
        <taxon>unclassified sequences</taxon>
        <taxon>metagenomes</taxon>
        <taxon>ecological metagenomes</taxon>
    </lineage>
</organism>
<dbReference type="Gene3D" id="3.30.300.20">
    <property type="match status" value="1"/>
</dbReference>
<dbReference type="SUPFAM" id="SSF54821">
    <property type="entry name" value="Ribosomal protein S3 C-terminal domain"/>
    <property type="match status" value="1"/>
</dbReference>
<dbReference type="Pfam" id="PF00189">
    <property type="entry name" value="Ribosomal_S3_C"/>
    <property type="match status" value="1"/>
</dbReference>
<evidence type="ECO:0000256" key="2">
    <source>
        <dbReference type="ARBA" id="ARBA00022730"/>
    </source>
</evidence>
<evidence type="ECO:0000256" key="5">
    <source>
        <dbReference type="ARBA" id="ARBA00023274"/>
    </source>
</evidence>
<keyword evidence="2" id="KW-0699">rRNA-binding</keyword>
<dbReference type="PANTHER" id="PTHR11760">
    <property type="entry name" value="30S/40S RIBOSOMAL PROTEIN S3"/>
    <property type="match status" value="1"/>
</dbReference>
<accession>X1I079</accession>
<dbReference type="EMBL" id="BARU01024585">
    <property type="protein sequence ID" value="GAH50948.1"/>
    <property type="molecule type" value="Genomic_DNA"/>
</dbReference>
<dbReference type="InterPro" id="IPR009019">
    <property type="entry name" value="KH_sf_prok-type"/>
</dbReference>
<dbReference type="InterPro" id="IPR015946">
    <property type="entry name" value="KH_dom-like_a/b"/>
</dbReference>
<dbReference type="InterPro" id="IPR005704">
    <property type="entry name" value="Ribosomal_uS3_bac-typ"/>
</dbReference>
<evidence type="ECO:0000313" key="7">
    <source>
        <dbReference type="EMBL" id="GAH50948.1"/>
    </source>
</evidence>
<dbReference type="SMART" id="SM00322">
    <property type="entry name" value="KH"/>
    <property type="match status" value="1"/>
</dbReference>
<keyword evidence="4" id="KW-0689">Ribosomal protein</keyword>
<dbReference type="SUPFAM" id="SSF54814">
    <property type="entry name" value="Prokaryotic type KH domain (KH-domain type II)"/>
    <property type="match status" value="1"/>
</dbReference>
<evidence type="ECO:0000259" key="6">
    <source>
        <dbReference type="PROSITE" id="PS50823"/>
    </source>
</evidence>
<gene>
    <name evidence="7" type="ORF">S03H2_39721</name>
</gene>
<comment type="caution">
    <text evidence="7">The sequence shown here is derived from an EMBL/GenBank/DDBJ whole genome shotgun (WGS) entry which is preliminary data.</text>
</comment>
<dbReference type="GO" id="GO:0022627">
    <property type="term" value="C:cytosolic small ribosomal subunit"/>
    <property type="evidence" value="ECO:0007669"/>
    <property type="project" value="TreeGrafter"/>
</dbReference>
<keyword evidence="3" id="KW-0694">RNA-binding</keyword>
<comment type="similarity">
    <text evidence="1">Belongs to the universal ribosomal protein uS3 family.</text>
</comment>
<dbReference type="InterPro" id="IPR004087">
    <property type="entry name" value="KH_dom"/>
</dbReference>
<dbReference type="GO" id="GO:0006412">
    <property type="term" value="P:translation"/>
    <property type="evidence" value="ECO:0007669"/>
    <property type="project" value="InterPro"/>
</dbReference>
<dbReference type="Pfam" id="PF07650">
    <property type="entry name" value="KH_2"/>
    <property type="match status" value="1"/>
</dbReference>
<evidence type="ECO:0000256" key="1">
    <source>
        <dbReference type="ARBA" id="ARBA00010761"/>
    </source>
</evidence>
<evidence type="ECO:0000256" key="3">
    <source>
        <dbReference type="ARBA" id="ARBA00022884"/>
    </source>
</evidence>
<dbReference type="InterPro" id="IPR001351">
    <property type="entry name" value="Ribosomal_uS3_C"/>
</dbReference>
<dbReference type="InterPro" id="IPR018280">
    <property type="entry name" value="Ribosomal_uS3_CS"/>
</dbReference>
<dbReference type="PROSITE" id="PS50823">
    <property type="entry name" value="KH_TYPE_2"/>
    <property type="match status" value="1"/>
</dbReference>
<dbReference type="InterPro" id="IPR004044">
    <property type="entry name" value="KH_dom_type_2"/>
</dbReference>
<dbReference type="AlphaFoldDB" id="X1I079"/>
<protein>
    <recommendedName>
        <fullName evidence="6">KH type-2 domain-containing protein</fullName>
    </recommendedName>
</protein>
<sequence length="178" mass="19853">IHGSLKHAGIPLIEIERSGDEVRILIHAAQPGRVIGRRGAEVDRLKAEIQDILNRKVTINIKEVEKPELDPQLVAEGIADQLVRRYAFRRAMRRAMESVRQAGALGVKIRVGGRLGGSEMSRFERYIAGALPLQTLDADVQYGFAEAKTTYGIIGVKVWIYRGKIEKEKEETVRAINA</sequence>
<keyword evidence="5" id="KW-0687">Ribonucleoprotein</keyword>
<dbReference type="PROSITE" id="PS00548">
    <property type="entry name" value="RIBOSOMAL_S3"/>
    <property type="match status" value="1"/>
</dbReference>
<dbReference type="InterPro" id="IPR036419">
    <property type="entry name" value="Ribosomal_S3_C_sf"/>
</dbReference>
<dbReference type="GO" id="GO:0003735">
    <property type="term" value="F:structural constituent of ribosome"/>
    <property type="evidence" value="ECO:0007669"/>
    <property type="project" value="InterPro"/>
</dbReference>
<name>X1I079_9ZZZZ</name>
<feature type="non-terminal residue" evidence="7">
    <location>
        <position position="1"/>
    </location>
</feature>
<dbReference type="CDD" id="cd02412">
    <property type="entry name" value="KH-II_30S_S3"/>
    <property type="match status" value="1"/>
</dbReference>
<proteinExistence type="inferred from homology"/>
<dbReference type="GO" id="GO:0019843">
    <property type="term" value="F:rRNA binding"/>
    <property type="evidence" value="ECO:0007669"/>
    <property type="project" value="UniProtKB-KW"/>
</dbReference>
<dbReference type="PANTHER" id="PTHR11760:SF19">
    <property type="entry name" value="SMALL RIBOSOMAL SUBUNIT PROTEIN US3C"/>
    <property type="match status" value="1"/>
</dbReference>
<evidence type="ECO:0000256" key="4">
    <source>
        <dbReference type="ARBA" id="ARBA00022980"/>
    </source>
</evidence>
<dbReference type="InterPro" id="IPR057258">
    <property type="entry name" value="Ribosomal_uS3"/>
</dbReference>
<feature type="domain" description="KH type-2" evidence="6">
    <location>
        <begin position="1"/>
        <end position="65"/>
    </location>
</feature>
<dbReference type="FunFam" id="3.30.300.20:FF:000001">
    <property type="entry name" value="30S ribosomal protein S3"/>
    <property type="match status" value="1"/>
</dbReference>
<dbReference type="Gene3D" id="3.30.1140.32">
    <property type="entry name" value="Ribosomal protein S3, C-terminal domain"/>
    <property type="match status" value="1"/>
</dbReference>
<reference evidence="7" key="1">
    <citation type="journal article" date="2014" name="Front. Microbiol.">
        <title>High frequency of phylogenetically diverse reductive dehalogenase-homologous genes in deep subseafloor sedimentary metagenomes.</title>
        <authorList>
            <person name="Kawai M."/>
            <person name="Futagami T."/>
            <person name="Toyoda A."/>
            <person name="Takaki Y."/>
            <person name="Nishi S."/>
            <person name="Hori S."/>
            <person name="Arai W."/>
            <person name="Tsubouchi T."/>
            <person name="Morono Y."/>
            <person name="Uchiyama I."/>
            <person name="Ito T."/>
            <person name="Fujiyama A."/>
            <person name="Inagaki F."/>
            <person name="Takami H."/>
        </authorList>
    </citation>
    <scope>NUCLEOTIDE SEQUENCE</scope>
    <source>
        <strain evidence="7">Expedition CK06-06</strain>
    </source>
</reference>
<dbReference type="HAMAP" id="MF_01309_B">
    <property type="entry name" value="Ribosomal_uS3_B"/>
    <property type="match status" value="1"/>
</dbReference>